<keyword evidence="1" id="KW-0812">Transmembrane</keyword>
<evidence type="ECO:0000313" key="2">
    <source>
        <dbReference type="EMBL" id="THG30670.1"/>
    </source>
</evidence>
<dbReference type="EMBL" id="SSSM01000004">
    <property type="protein sequence ID" value="THG30670.1"/>
    <property type="molecule type" value="Genomic_DNA"/>
</dbReference>
<accession>A0A4V3WTH0</accession>
<keyword evidence="4" id="KW-1185">Reference proteome</keyword>
<feature type="transmembrane region" description="Helical" evidence="1">
    <location>
        <begin position="95"/>
        <end position="115"/>
    </location>
</feature>
<reference evidence="3 4" key="1">
    <citation type="submission" date="2019-04" db="EMBL/GenBank/DDBJ databases">
        <authorList>
            <person name="Jiang L."/>
        </authorList>
    </citation>
    <scope>NUCLEOTIDE SEQUENCE [LARGE SCALE GENOMIC DNA]</scope>
    <source>
        <strain evidence="3 4">YIM 131853</strain>
    </source>
</reference>
<sequence>MSEHNREDIGYSGRDIMDKLVALTINQEVLMSDVAEIKTQTYKTNGRVNKLERSAELQESQAKWQEDYMAKHPTIQNIKAENLTVQRKWYDNKDLVKAAGIITAGAAGIITFFIGSGAAR</sequence>
<protein>
    <submittedName>
        <fullName evidence="3">Uncharacterized protein</fullName>
    </submittedName>
</protein>
<gene>
    <name evidence="3" type="ORF">E6C64_07645</name>
    <name evidence="2" type="ORF">E6C64_08500</name>
</gene>
<dbReference type="EMBL" id="SSSM01000003">
    <property type="protein sequence ID" value="THG31907.1"/>
    <property type="molecule type" value="Genomic_DNA"/>
</dbReference>
<evidence type="ECO:0000313" key="3">
    <source>
        <dbReference type="EMBL" id="THG31907.1"/>
    </source>
</evidence>
<name>A0A4V3WTH0_9MICO</name>
<dbReference type="Proteomes" id="UP000309133">
    <property type="component" value="Unassembled WGS sequence"/>
</dbReference>
<organism evidence="3 4">
    <name type="scientific">Naasia lichenicola</name>
    <dbReference type="NCBI Taxonomy" id="2565933"/>
    <lineage>
        <taxon>Bacteria</taxon>
        <taxon>Bacillati</taxon>
        <taxon>Actinomycetota</taxon>
        <taxon>Actinomycetes</taxon>
        <taxon>Micrococcales</taxon>
        <taxon>Microbacteriaceae</taxon>
        <taxon>Naasia</taxon>
    </lineage>
</organism>
<evidence type="ECO:0000313" key="4">
    <source>
        <dbReference type="Proteomes" id="UP000309133"/>
    </source>
</evidence>
<keyword evidence="1" id="KW-0472">Membrane</keyword>
<keyword evidence="1" id="KW-1133">Transmembrane helix</keyword>
<dbReference type="AlphaFoldDB" id="A0A4V3WTH0"/>
<evidence type="ECO:0000256" key="1">
    <source>
        <dbReference type="SAM" id="Phobius"/>
    </source>
</evidence>
<comment type="caution">
    <text evidence="3">The sequence shown here is derived from an EMBL/GenBank/DDBJ whole genome shotgun (WGS) entry which is preliminary data.</text>
</comment>
<dbReference type="RefSeq" id="WP_136427027.1">
    <property type="nucleotide sequence ID" value="NZ_SSSM01000003.1"/>
</dbReference>
<proteinExistence type="predicted"/>